<dbReference type="GO" id="GO:0005886">
    <property type="term" value="C:plasma membrane"/>
    <property type="evidence" value="ECO:0007669"/>
    <property type="project" value="UniProtKB-SubCell"/>
</dbReference>
<evidence type="ECO:0000256" key="4">
    <source>
        <dbReference type="ARBA" id="ARBA00023136"/>
    </source>
</evidence>
<evidence type="ECO:0000256" key="1">
    <source>
        <dbReference type="ARBA" id="ARBA00004651"/>
    </source>
</evidence>
<dbReference type="EMBL" id="FOKY01000003">
    <property type="protein sequence ID" value="SFB76482.1"/>
    <property type="molecule type" value="Genomic_DNA"/>
</dbReference>
<evidence type="ECO:0000313" key="8">
    <source>
        <dbReference type="Proteomes" id="UP000240042"/>
    </source>
</evidence>
<evidence type="ECO:0000256" key="2">
    <source>
        <dbReference type="ARBA" id="ARBA00022692"/>
    </source>
</evidence>
<evidence type="ECO:0000256" key="5">
    <source>
        <dbReference type="SAM" id="Phobius"/>
    </source>
</evidence>
<sequence length="129" mass="14867">MRTITEKDILLTLTLICLSIAVRYMMSIKGTKYSYHASIEIKTLLRYQIYEKLLNFGLGHNSKVSTSQITQIASEGIEQIEIYFSLYLPQLFYSLLASIILFIFLSFFSIKVLIILLICVPLSLYLLLQ</sequence>
<dbReference type="GO" id="GO:0005524">
    <property type="term" value="F:ATP binding"/>
    <property type="evidence" value="ECO:0007669"/>
    <property type="project" value="InterPro"/>
</dbReference>
<dbReference type="Proteomes" id="UP000240042">
    <property type="component" value="Unassembled WGS sequence"/>
</dbReference>
<dbReference type="Pfam" id="PF00664">
    <property type="entry name" value="ABC_membrane"/>
    <property type="match status" value="1"/>
</dbReference>
<evidence type="ECO:0000313" key="7">
    <source>
        <dbReference type="EMBL" id="SFB76482.1"/>
    </source>
</evidence>
<name>A0A1I1DPY8_BREAD</name>
<reference evidence="8" key="1">
    <citation type="submission" date="2016-10" db="EMBL/GenBank/DDBJ databases">
        <authorList>
            <person name="Varghese N."/>
            <person name="Submissions S."/>
        </authorList>
    </citation>
    <scope>NUCLEOTIDE SEQUENCE [LARGE SCALE GENOMIC DNA]</scope>
    <source>
        <strain evidence="8">ATCC 43811</strain>
    </source>
</reference>
<feature type="domain" description="ABC transmembrane type-1" evidence="6">
    <location>
        <begin position="1"/>
        <end position="129"/>
    </location>
</feature>
<dbReference type="Gene3D" id="1.20.1560.10">
    <property type="entry name" value="ABC transporter type 1, transmembrane domain"/>
    <property type="match status" value="1"/>
</dbReference>
<comment type="subcellular location">
    <subcellularLocation>
        <location evidence="1">Cell membrane</location>
        <topology evidence="1">Multi-pass membrane protein</topology>
    </subcellularLocation>
</comment>
<dbReference type="InterPro" id="IPR011527">
    <property type="entry name" value="ABC1_TM_dom"/>
</dbReference>
<organism evidence="7 8">
    <name type="scientific">Brevinema andersonii</name>
    <dbReference type="NCBI Taxonomy" id="34097"/>
    <lineage>
        <taxon>Bacteria</taxon>
        <taxon>Pseudomonadati</taxon>
        <taxon>Spirochaetota</taxon>
        <taxon>Spirochaetia</taxon>
        <taxon>Brevinematales</taxon>
        <taxon>Brevinemataceae</taxon>
        <taxon>Brevinema</taxon>
    </lineage>
</organism>
<evidence type="ECO:0000259" key="6">
    <source>
        <dbReference type="PROSITE" id="PS50929"/>
    </source>
</evidence>
<dbReference type="SUPFAM" id="SSF90123">
    <property type="entry name" value="ABC transporter transmembrane region"/>
    <property type="match status" value="1"/>
</dbReference>
<dbReference type="OrthoDB" id="9762778at2"/>
<dbReference type="InterPro" id="IPR036640">
    <property type="entry name" value="ABC1_TM_sf"/>
</dbReference>
<keyword evidence="2 5" id="KW-0812">Transmembrane</keyword>
<dbReference type="GO" id="GO:0140359">
    <property type="term" value="F:ABC-type transporter activity"/>
    <property type="evidence" value="ECO:0007669"/>
    <property type="project" value="InterPro"/>
</dbReference>
<dbReference type="RefSeq" id="WP_143280396.1">
    <property type="nucleotide sequence ID" value="NZ_FOKY01000003.1"/>
</dbReference>
<gene>
    <name evidence="7" type="ORF">SAMN02745150_00666</name>
</gene>
<feature type="transmembrane region" description="Helical" evidence="5">
    <location>
        <begin position="9"/>
        <end position="26"/>
    </location>
</feature>
<keyword evidence="4 5" id="KW-0472">Membrane</keyword>
<proteinExistence type="predicted"/>
<protein>
    <submittedName>
        <fullName evidence="7">ABC transporter transmembrane region</fullName>
    </submittedName>
</protein>
<keyword evidence="8" id="KW-1185">Reference proteome</keyword>
<dbReference type="STRING" id="34097.SAMN02745150_00666"/>
<feature type="transmembrane region" description="Helical" evidence="5">
    <location>
        <begin position="95"/>
        <end position="128"/>
    </location>
</feature>
<evidence type="ECO:0000256" key="3">
    <source>
        <dbReference type="ARBA" id="ARBA00022989"/>
    </source>
</evidence>
<dbReference type="PROSITE" id="PS50929">
    <property type="entry name" value="ABC_TM1F"/>
    <property type="match status" value="1"/>
</dbReference>
<dbReference type="AlphaFoldDB" id="A0A1I1DPY8"/>
<accession>A0A1I1DPY8</accession>
<keyword evidence="3 5" id="KW-1133">Transmembrane helix</keyword>